<feature type="compositionally biased region" description="Low complexity" evidence="5">
    <location>
        <begin position="358"/>
        <end position="371"/>
    </location>
</feature>
<feature type="domain" description="RING-type" evidence="7">
    <location>
        <begin position="613"/>
        <end position="663"/>
    </location>
</feature>
<dbReference type="InterPro" id="IPR013083">
    <property type="entry name" value="Znf_RING/FYVE/PHD"/>
</dbReference>
<feature type="region of interest" description="Disordered" evidence="5">
    <location>
        <begin position="476"/>
        <end position="511"/>
    </location>
</feature>
<dbReference type="InterPro" id="IPR019787">
    <property type="entry name" value="Znf_PHD-finger"/>
</dbReference>
<feature type="region of interest" description="Disordered" evidence="5">
    <location>
        <begin position="1"/>
        <end position="39"/>
    </location>
</feature>
<feature type="compositionally biased region" description="Basic residues" evidence="5">
    <location>
        <begin position="131"/>
        <end position="140"/>
    </location>
</feature>
<feature type="domain" description="PHD-type" evidence="6">
    <location>
        <begin position="610"/>
        <end position="665"/>
    </location>
</feature>
<dbReference type="PANTHER" id="PTHR12360">
    <property type="entry name" value="NUCLEAR TRANSCRIPTION FACTOR, X-BOX BINDING 1 NFX1"/>
    <property type="match status" value="1"/>
</dbReference>
<evidence type="ECO:0000313" key="9">
    <source>
        <dbReference type="EMBL" id="JAQ04337.1"/>
    </source>
</evidence>
<feature type="region of interest" description="Disordered" evidence="5">
    <location>
        <begin position="78"/>
        <end position="215"/>
    </location>
</feature>
<organism evidence="8">
    <name type="scientific">Lygus hesperus</name>
    <name type="common">Western plant bug</name>
    <dbReference type="NCBI Taxonomy" id="30085"/>
    <lineage>
        <taxon>Eukaryota</taxon>
        <taxon>Metazoa</taxon>
        <taxon>Ecdysozoa</taxon>
        <taxon>Arthropoda</taxon>
        <taxon>Hexapoda</taxon>
        <taxon>Insecta</taxon>
        <taxon>Pterygota</taxon>
        <taxon>Neoptera</taxon>
        <taxon>Paraneoptera</taxon>
        <taxon>Hemiptera</taxon>
        <taxon>Heteroptera</taxon>
        <taxon>Panheteroptera</taxon>
        <taxon>Cimicomorpha</taxon>
        <taxon>Miridae</taxon>
        <taxon>Mirini</taxon>
        <taxon>Lygus</taxon>
    </lineage>
</organism>
<dbReference type="GO" id="GO:0000981">
    <property type="term" value="F:DNA-binding transcription factor activity, RNA polymerase II-specific"/>
    <property type="evidence" value="ECO:0007669"/>
    <property type="project" value="TreeGrafter"/>
</dbReference>
<feature type="region of interest" description="Disordered" evidence="5">
    <location>
        <begin position="298"/>
        <end position="388"/>
    </location>
</feature>
<evidence type="ECO:0000259" key="7">
    <source>
        <dbReference type="PROSITE" id="PS50089"/>
    </source>
</evidence>
<keyword evidence="3" id="KW-0862">Zinc</keyword>
<evidence type="ECO:0000256" key="1">
    <source>
        <dbReference type="ARBA" id="ARBA00022723"/>
    </source>
</evidence>
<dbReference type="EMBL" id="GDHC01014292">
    <property type="protein sequence ID" value="JAQ04337.1"/>
    <property type="molecule type" value="Transcribed_RNA"/>
</dbReference>
<feature type="compositionally biased region" description="Low complexity" evidence="5">
    <location>
        <begin position="99"/>
        <end position="130"/>
    </location>
</feature>
<sequence>MSDRRRRRRAENAEEPEEVPVRRRRYNTRSAVRDEENDRRSLSERWTEHYWSANGINPNSGVRVLGIPFICRRYARNSTDQNRAGSSSRRQEPERSSRLPRLTGVRSLASSSRSGEASTSSAGTSGVSRSRVTRVVRPRVTRNAAANRSRSARSSETRQDDESRSNQMNGRRIRSYAAMSTGGRALPRSVMESRRRRDGATSSSARTTRIRTGNRVLLRFPAPRALDTVALARPSTSSGSRSNGSLQRQRTSTNSSDRGRTRSDDEFSAVMRSLDLVRTREAQRRRAILRIVDISGDRRRTDLGPPNPPRPSRGSNILRSSTNASQDSSTGSRHRHSILHPPSSGRENSTIDDIIGLPSSSRSAPTRTPTANVRVRRDESNRGSDDLITYNMTSNGSGINIRVAFGTDEDEDSESNDPTFSLSGDSDATTFVSSISDAEMSDVFFSDTDRVESDSGESIESASTAASPHSLVSLSLNALHPSPTPSLSSAETDAHEEEEEEAADDDDDDDQPTLERAIITSMRNVGNPIIFLHNNISVQLLSSMAELADAFSNMHQNFRTRLRANPTAGQGDGFRGFTPPRFNMEPARRQVPESVDCQRAKLIDELNSNTAECVICTDLILAEERVWPCNNCFNIFHLHCIRRWAKTNRSTEMGGAWICPVCRRPKFCTPNKLRYKCLCGRLQKPKPTPGVTPHCCGQKCKQKCGLLCHPGPCKMSEEETAAVSKATSSGQGEGDEPDPPGTEQDARTISV</sequence>
<dbReference type="InterPro" id="IPR001841">
    <property type="entry name" value="Znf_RING"/>
</dbReference>
<keyword evidence="1" id="KW-0479">Metal-binding</keyword>
<dbReference type="PROSITE" id="PS50089">
    <property type="entry name" value="ZF_RING_2"/>
    <property type="match status" value="1"/>
</dbReference>
<evidence type="ECO:0000256" key="3">
    <source>
        <dbReference type="ARBA" id="ARBA00022833"/>
    </source>
</evidence>
<feature type="compositionally biased region" description="Low complexity" evidence="5">
    <location>
        <begin position="141"/>
        <end position="152"/>
    </location>
</feature>
<evidence type="ECO:0000313" key="8">
    <source>
        <dbReference type="EMBL" id="JAG21536.1"/>
    </source>
</evidence>
<dbReference type="Gene3D" id="3.30.40.10">
    <property type="entry name" value="Zinc/RING finger domain, C3HC4 (zinc finger)"/>
    <property type="match status" value="1"/>
</dbReference>
<feature type="compositionally biased region" description="Low complexity" evidence="5">
    <location>
        <begin position="233"/>
        <end position="250"/>
    </location>
</feature>
<dbReference type="PANTHER" id="PTHR12360:SF12">
    <property type="entry name" value="TRANSCRIPTIONAL REPRESSOR NF-X1"/>
    <property type="match status" value="1"/>
</dbReference>
<evidence type="ECO:0000256" key="2">
    <source>
        <dbReference type="ARBA" id="ARBA00022771"/>
    </source>
</evidence>
<dbReference type="GO" id="GO:0000977">
    <property type="term" value="F:RNA polymerase II transcription regulatory region sequence-specific DNA binding"/>
    <property type="evidence" value="ECO:0007669"/>
    <property type="project" value="TreeGrafter"/>
</dbReference>
<feature type="compositionally biased region" description="Acidic residues" evidence="5">
    <location>
        <begin position="494"/>
        <end position="511"/>
    </location>
</feature>
<dbReference type="InterPro" id="IPR034078">
    <property type="entry name" value="NFX1_fam"/>
</dbReference>
<proteinExistence type="predicted"/>
<feature type="compositionally biased region" description="Low complexity" evidence="5">
    <location>
        <begin position="200"/>
        <end position="213"/>
    </location>
</feature>
<reference evidence="8" key="1">
    <citation type="journal article" date="2014" name="PLoS ONE">
        <title>Transcriptome-Based Identification of ABC Transporters in the Western Tarnished Plant Bug Lygus hesperus.</title>
        <authorList>
            <person name="Hull J.J."/>
            <person name="Chaney K."/>
            <person name="Geib S.M."/>
            <person name="Fabrick J.A."/>
            <person name="Brent C.S."/>
            <person name="Walsh D."/>
            <person name="Lavine L.C."/>
        </authorList>
    </citation>
    <scope>NUCLEOTIDE SEQUENCE</scope>
</reference>
<dbReference type="PROSITE" id="PS50016">
    <property type="entry name" value="ZF_PHD_2"/>
    <property type="match status" value="1"/>
</dbReference>
<reference evidence="8" key="2">
    <citation type="submission" date="2014-07" db="EMBL/GenBank/DDBJ databases">
        <authorList>
            <person name="Hull J."/>
        </authorList>
    </citation>
    <scope>NUCLEOTIDE SEQUENCE</scope>
</reference>
<feature type="region of interest" description="Disordered" evidence="5">
    <location>
        <begin position="228"/>
        <end position="265"/>
    </location>
</feature>
<accession>A0A0A9XPH5</accession>
<feature type="compositionally biased region" description="Basic and acidic residues" evidence="5">
    <location>
        <begin position="375"/>
        <end position="385"/>
    </location>
</feature>
<dbReference type="Pfam" id="PF13639">
    <property type="entry name" value="zf-RING_2"/>
    <property type="match status" value="1"/>
</dbReference>
<name>A0A0A9XPH5_LYGHE</name>
<evidence type="ECO:0000256" key="5">
    <source>
        <dbReference type="SAM" id="MobiDB-lite"/>
    </source>
</evidence>
<dbReference type="GO" id="GO:0005634">
    <property type="term" value="C:nucleus"/>
    <property type="evidence" value="ECO:0007669"/>
    <property type="project" value="TreeGrafter"/>
</dbReference>
<protein>
    <submittedName>
        <fullName evidence="9">FKBP12-associated protein 1</fullName>
    </submittedName>
</protein>
<dbReference type="EMBL" id="GBHO01022068">
    <property type="protein sequence ID" value="JAG21536.1"/>
    <property type="molecule type" value="Transcribed_RNA"/>
</dbReference>
<evidence type="ECO:0000256" key="4">
    <source>
        <dbReference type="PROSITE-ProRule" id="PRU00175"/>
    </source>
</evidence>
<gene>
    <name evidence="9" type="primary">fap1_0</name>
    <name evidence="8" type="ORF">CM83_72438</name>
    <name evidence="9" type="ORF">g.73192</name>
</gene>
<feature type="compositionally biased region" description="Basic and acidic residues" evidence="5">
    <location>
        <begin position="153"/>
        <end position="164"/>
    </location>
</feature>
<feature type="region of interest" description="Disordered" evidence="5">
    <location>
        <begin position="724"/>
        <end position="751"/>
    </location>
</feature>
<dbReference type="AlphaFoldDB" id="A0A0A9XPH5"/>
<dbReference type="SUPFAM" id="SSF57850">
    <property type="entry name" value="RING/U-box"/>
    <property type="match status" value="1"/>
</dbReference>
<feature type="compositionally biased region" description="Polar residues" evidence="5">
    <location>
        <begin position="317"/>
        <end position="331"/>
    </location>
</feature>
<keyword evidence="2 4" id="KW-0863">Zinc-finger</keyword>
<dbReference type="GO" id="GO:0008270">
    <property type="term" value="F:zinc ion binding"/>
    <property type="evidence" value="ECO:0007669"/>
    <property type="project" value="UniProtKB-KW"/>
</dbReference>
<evidence type="ECO:0000259" key="6">
    <source>
        <dbReference type="PROSITE" id="PS50016"/>
    </source>
</evidence>
<reference evidence="9" key="3">
    <citation type="journal article" date="2016" name="Gigascience">
        <title>De novo construction of an expanded transcriptome assembly for the western tarnished plant bug, Lygus hesperus.</title>
        <authorList>
            <person name="Tassone E.E."/>
            <person name="Geib S.M."/>
            <person name="Hall B."/>
            <person name="Fabrick J.A."/>
            <person name="Brent C.S."/>
            <person name="Hull J.J."/>
        </authorList>
    </citation>
    <scope>NUCLEOTIDE SEQUENCE</scope>
</reference>